<keyword evidence="1" id="KW-0805">Transcription regulation</keyword>
<name>A0ABT2BLV3_9BURK</name>
<dbReference type="EMBL" id="JANUGV010000004">
    <property type="protein sequence ID" value="MCS0609484.1"/>
    <property type="molecule type" value="Genomic_DNA"/>
</dbReference>
<dbReference type="Pfam" id="PF00440">
    <property type="entry name" value="TetR_N"/>
    <property type="match status" value="1"/>
</dbReference>
<gene>
    <name evidence="6" type="ORF">NX773_15040</name>
</gene>
<protein>
    <submittedName>
        <fullName evidence="6">TetR/AcrR family transcriptional regulator</fullName>
    </submittedName>
</protein>
<dbReference type="InterPro" id="IPR036271">
    <property type="entry name" value="Tet_transcr_reg_TetR-rel_C_sf"/>
</dbReference>
<dbReference type="Gene3D" id="1.10.357.10">
    <property type="entry name" value="Tetracycline Repressor, domain 2"/>
    <property type="match status" value="1"/>
</dbReference>
<keyword evidence="3" id="KW-0804">Transcription</keyword>
<feature type="domain" description="HTH tetR-type" evidence="5">
    <location>
        <begin position="15"/>
        <end position="75"/>
    </location>
</feature>
<proteinExistence type="predicted"/>
<dbReference type="InterPro" id="IPR011075">
    <property type="entry name" value="TetR_C"/>
</dbReference>
<feature type="DNA-binding region" description="H-T-H motif" evidence="4">
    <location>
        <begin position="38"/>
        <end position="57"/>
    </location>
</feature>
<sequence>MEPSTKQKRTGGRSARVRETVIAAALEELANKGYDGFSIANVAKAAAVHETSIYRRWGTRDALIIDVLDAAHMAPIPDLGSLHADLCQLMINSRDLMCSPLGRSLLQLAASVQPEGAFYPVMKQFWQRRIPALEGIFARAVARGEWNAQVPFRMRLDSLLGAVTWRVSVTHDGVTDEYIEDLVSFHCIGALAGANKENG</sequence>
<dbReference type="InterPro" id="IPR009057">
    <property type="entry name" value="Homeodomain-like_sf"/>
</dbReference>
<evidence type="ECO:0000256" key="2">
    <source>
        <dbReference type="ARBA" id="ARBA00023125"/>
    </source>
</evidence>
<accession>A0ABT2BLV3</accession>
<evidence type="ECO:0000256" key="3">
    <source>
        <dbReference type="ARBA" id="ARBA00023163"/>
    </source>
</evidence>
<dbReference type="Proteomes" id="UP001205861">
    <property type="component" value="Unassembled WGS sequence"/>
</dbReference>
<keyword evidence="2 4" id="KW-0238">DNA-binding</keyword>
<evidence type="ECO:0000259" key="5">
    <source>
        <dbReference type="PROSITE" id="PS50977"/>
    </source>
</evidence>
<dbReference type="Pfam" id="PF16859">
    <property type="entry name" value="TetR_C_11"/>
    <property type="match status" value="1"/>
</dbReference>
<evidence type="ECO:0000256" key="4">
    <source>
        <dbReference type="PROSITE-ProRule" id="PRU00335"/>
    </source>
</evidence>
<reference evidence="6 7" key="1">
    <citation type="submission" date="2022-08" db="EMBL/GenBank/DDBJ databases">
        <title>Reclassification of Massilia species as members of the genera Telluria, Duganella, Pseudoduganella, Mokoshia gen. nov. and Zemynaea gen. nov. using orthogonal and non-orthogonal genome-based approaches.</title>
        <authorList>
            <person name="Bowman J.P."/>
        </authorList>
    </citation>
    <scope>NUCLEOTIDE SEQUENCE [LARGE SCALE GENOMIC DNA]</scope>
    <source>
        <strain evidence="6 7">JCM 31607</strain>
    </source>
</reference>
<dbReference type="RefSeq" id="WP_258857138.1">
    <property type="nucleotide sequence ID" value="NZ_JANUGV010000004.1"/>
</dbReference>
<dbReference type="InterPro" id="IPR050109">
    <property type="entry name" value="HTH-type_TetR-like_transc_reg"/>
</dbReference>
<evidence type="ECO:0000313" key="6">
    <source>
        <dbReference type="EMBL" id="MCS0609484.1"/>
    </source>
</evidence>
<evidence type="ECO:0000313" key="7">
    <source>
        <dbReference type="Proteomes" id="UP001205861"/>
    </source>
</evidence>
<evidence type="ECO:0000256" key="1">
    <source>
        <dbReference type="ARBA" id="ARBA00023015"/>
    </source>
</evidence>
<dbReference type="PANTHER" id="PTHR30055:SF148">
    <property type="entry name" value="TETR-FAMILY TRANSCRIPTIONAL REGULATOR"/>
    <property type="match status" value="1"/>
</dbReference>
<dbReference type="InterPro" id="IPR001647">
    <property type="entry name" value="HTH_TetR"/>
</dbReference>
<dbReference type="PRINTS" id="PR00455">
    <property type="entry name" value="HTHTETR"/>
</dbReference>
<dbReference type="PROSITE" id="PS50977">
    <property type="entry name" value="HTH_TETR_2"/>
    <property type="match status" value="1"/>
</dbReference>
<keyword evidence="7" id="KW-1185">Reference proteome</keyword>
<dbReference type="PANTHER" id="PTHR30055">
    <property type="entry name" value="HTH-TYPE TRANSCRIPTIONAL REGULATOR RUTR"/>
    <property type="match status" value="1"/>
</dbReference>
<dbReference type="SUPFAM" id="SSF46689">
    <property type="entry name" value="Homeodomain-like"/>
    <property type="match status" value="1"/>
</dbReference>
<organism evidence="6 7">
    <name type="scientific">Massilia solisilvae</name>
    <dbReference type="NCBI Taxonomy" id="1811225"/>
    <lineage>
        <taxon>Bacteria</taxon>
        <taxon>Pseudomonadati</taxon>
        <taxon>Pseudomonadota</taxon>
        <taxon>Betaproteobacteria</taxon>
        <taxon>Burkholderiales</taxon>
        <taxon>Oxalobacteraceae</taxon>
        <taxon>Telluria group</taxon>
        <taxon>Massilia</taxon>
    </lineage>
</organism>
<dbReference type="SUPFAM" id="SSF48498">
    <property type="entry name" value="Tetracyclin repressor-like, C-terminal domain"/>
    <property type="match status" value="1"/>
</dbReference>
<comment type="caution">
    <text evidence="6">The sequence shown here is derived from an EMBL/GenBank/DDBJ whole genome shotgun (WGS) entry which is preliminary data.</text>
</comment>
<dbReference type="Gene3D" id="1.10.10.60">
    <property type="entry name" value="Homeodomain-like"/>
    <property type="match status" value="1"/>
</dbReference>